<evidence type="ECO:0000313" key="1">
    <source>
        <dbReference type="EMBL" id="KAL2072735.1"/>
    </source>
</evidence>
<evidence type="ECO:0008006" key="3">
    <source>
        <dbReference type="Google" id="ProtNLM"/>
    </source>
</evidence>
<dbReference type="EMBL" id="JAZHXI010000004">
    <property type="protein sequence ID" value="KAL2072735.1"/>
    <property type="molecule type" value="Genomic_DNA"/>
</dbReference>
<gene>
    <name evidence="1" type="ORF">VTL71DRAFT_12078</name>
</gene>
<comment type="caution">
    <text evidence="1">The sequence shown here is derived from an EMBL/GenBank/DDBJ whole genome shotgun (WGS) entry which is preliminary data.</text>
</comment>
<keyword evidence="2" id="KW-1185">Reference proteome</keyword>
<proteinExistence type="predicted"/>
<accession>A0ABR4CRZ5</accession>
<reference evidence="1 2" key="1">
    <citation type="journal article" date="2024" name="Commun. Biol.">
        <title>Comparative genomic analysis of thermophilic fungi reveals convergent evolutionary adaptations and gene losses.</title>
        <authorList>
            <person name="Steindorff A.S."/>
            <person name="Aguilar-Pontes M.V."/>
            <person name="Robinson A.J."/>
            <person name="Andreopoulos B."/>
            <person name="LaButti K."/>
            <person name="Kuo A."/>
            <person name="Mondo S."/>
            <person name="Riley R."/>
            <person name="Otillar R."/>
            <person name="Haridas S."/>
            <person name="Lipzen A."/>
            <person name="Grimwood J."/>
            <person name="Schmutz J."/>
            <person name="Clum A."/>
            <person name="Reid I.D."/>
            <person name="Moisan M.C."/>
            <person name="Butler G."/>
            <person name="Nguyen T.T.M."/>
            <person name="Dewar K."/>
            <person name="Conant G."/>
            <person name="Drula E."/>
            <person name="Henrissat B."/>
            <person name="Hansel C."/>
            <person name="Singer S."/>
            <person name="Hutchinson M.I."/>
            <person name="de Vries R.P."/>
            <person name="Natvig D.O."/>
            <person name="Powell A.J."/>
            <person name="Tsang A."/>
            <person name="Grigoriev I.V."/>
        </authorList>
    </citation>
    <scope>NUCLEOTIDE SEQUENCE [LARGE SCALE GENOMIC DNA]</scope>
    <source>
        <strain evidence="1 2">CBS 494.80</strain>
    </source>
</reference>
<sequence length="68" mass="7905">MRYLSFVPGTSCIHFYLFVSFRSFSYQCISAYALPFRITPIRRPCYACFQVPKKMVIAMPSNAHAHHV</sequence>
<name>A0ABR4CRZ5_9HELO</name>
<organism evidence="1 2">
    <name type="scientific">Oculimacula yallundae</name>
    <dbReference type="NCBI Taxonomy" id="86028"/>
    <lineage>
        <taxon>Eukaryota</taxon>
        <taxon>Fungi</taxon>
        <taxon>Dikarya</taxon>
        <taxon>Ascomycota</taxon>
        <taxon>Pezizomycotina</taxon>
        <taxon>Leotiomycetes</taxon>
        <taxon>Helotiales</taxon>
        <taxon>Ploettnerulaceae</taxon>
        <taxon>Oculimacula</taxon>
    </lineage>
</organism>
<evidence type="ECO:0000313" key="2">
    <source>
        <dbReference type="Proteomes" id="UP001595075"/>
    </source>
</evidence>
<dbReference type="Proteomes" id="UP001595075">
    <property type="component" value="Unassembled WGS sequence"/>
</dbReference>
<protein>
    <recommendedName>
        <fullName evidence="3">Secreted protein</fullName>
    </recommendedName>
</protein>